<reference evidence="3" key="1">
    <citation type="submission" date="2017-02" db="UniProtKB">
        <authorList>
            <consortium name="WormBaseParasite"/>
        </authorList>
    </citation>
    <scope>IDENTIFICATION</scope>
</reference>
<evidence type="ECO:0000313" key="1">
    <source>
        <dbReference type="EMBL" id="VDN90983.1"/>
    </source>
</evidence>
<evidence type="ECO:0000313" key="3">
    <source>
        <dbReference type="WBParaSite" id="BPAG_0000983501-mRNA-1"/>
    </source>
</evidence>
<dbReference type="InterPro" id="IPR050235">
    <property type="entry name" value="CK1_Ser-Thr_kinase"/>
</dbReference>
<accession>A0A0N4TMZ2</accession>
<dbReference type="SUPFAM" id="SSF56112">
    <property type="entry name" value="Protein kinase-like (PK-like)"/>
    <property type="match status" value="1"/>
</dbReference>
<name>A0A0N4TMZ2_BRUPA</name>
<protein>
    <submittedName>
        <fullName evidence="3">Protein kinase domain-containing protein</fullName>
    </submittedName>
</protein>
<gene>
    <name evidence="1" type="ORF">BPAG_LOCUS9797</name>
</gene>
<dbReference type="Gene3D" id="1.10.510.10">
    <property type="entry name" value="Transferase(Phosphotransferase) domain 1"/>
    <property type="match status" value="1"/>
</dbReference>
<sequence length="330" mass="38006">MFEGIDETPSNVCGVIGNRYVIMGHVDEPVEKAFMYFHIHDDYPKGEKEKPLYAMIGRHAESYGPIHMTIKVLETVKDRSAHFPEIIQRGKIEKLYFGSEGEQEEEHDPELGGRPFVIIKYDATPVSVLSFLSPQRTVPTILALMIGLGCVRALASLNRAGFVHRFVTPFNFAITNPLTKKNILEKMIITDFSAVLPWPCKPRIFVPFIGSYRYSSVRAHWGREQGPSDDIISVIYMIAEMLHGKLPWRSLNDDEDRICYIKTYFYKTNAFKKLPRQLRQIYREMLSKTGSAPVDFKSVIEQFKKAIDSRDHNNKFQIPEWLLCNESNTH</sequence>
<organism evidence="3">
    <name type="scientific">Brugia pahangi</name>
    <name type="common">Filarial nematode worm</name>
    <dbReference type="NCBI Taxonomy" id="6280"/>
    <lineage>
        <taxon>Eukaryota</taxon>
        <taxon>Metazoa</taxon>
        <taxon>Ecdysozoa</taxon>
        <taxon>Nematoda</taxon>
        <taxon>Chromadorea</taxon>
        <taxon>Rhabditida</taxon>
        <taxon>Spirurina</taxon>
        <taxon>Spiruromorpha</taxon>
        <taxon>Filarioidea</taxon>
        <taxon>Onchocercidae</taxon>
        <taxon>Brugia</taxon>
    </lineage>
</organism>
<dbReference type="EMBL" id="UZAD01013165">
    <property type="protein sequence ID" value="VDN90983.1"/>
    <property type="molecule type" value="Genomic_DNA"/>
</dbReference>
<dbReference type="InterPro" id="IPR011009">
    <property type="entry name" value="Kinase-like_dom_sf"/>
</dbReference>
<evidence type="ECO:0000313" key="2">
    <source>
        <dbReference type="Proteomes" id="UP000278627"/>
    </source>
</evidence>
<dbReference type="WBParaSite" id="BPAG_0000983501-mRNA-1">
    <property type="protein sequence ID" value="BPAG_0000983501-mRNA-1"/>
    <property type="gene ID" value="BPAG_0000983501"/>
</dbReference>
<dbReference type="AlphaFoldDB" id="A0A0N4TMZ2"/>
<reference evidence="1 2" key="2">
    <citation type="submission" date="2018-11" db="EMBL/GenBank/DDBJ databases">
        <authorList>
            <consortium name="Pathogen Informatics"/>
        </authorList>
    </citation>
    <scope>NUCLEOTIDE SEQUENCE [LARGE SCALE GENOMIC DNA]</scope>
</reference>
<dbReference type="STRING" id="6280.A0A0N4TMZ2"/>
<dbReference type="Proteomes" id="UP000278627">
    <property type="component" value="Unassembled WGS sequence"/>
</dbReference>
<dbReference type="PANTHER" id="PTHR11909">
    <property type="entry name" value="CASEIN KINASE-RELATED"/>
    <property type="match status" value="1"/>
</dbReference>
<proteinExistence type="predicted"/>
<keyword evidence="2" id="KW-1185">Reference proteome</keyword>